<protein>
    <submittedName>
        <fullName evidence="2">Universal stress protein family protein</fullName>
    </submittedName>
</protein>
<comment type="caution">
    <text evidence="2">The sequence shown here is derived from an EMBL/GenBank/DDBJ whole genome shotgun (WGS) entry which is preliminary data.</text>
</comment>
<keyword evidence="3" id="KW-1185">Reference proteome</keyword>
<dbReference type="InterPro" id="IPR014729">
    <property type="entry name" value="Rossmann-like_a/b/a_fold"/>
</dbReference>
<evidence type="ECO:0000313" key="3">
    <source>
        <dbReference type="Proteomes" id="UP000318380"/>
    </source>
</evidence>
<feature type="domain" description="UspA" evidence="1">
    <location>
        <begin position="154"/>
        <end position="281"/>
    </location>
</feature>
<organism evidence="2 3">
    <name type="scientific">Kribbella amoyensis</name>
    <dbReference type="NCBI Taxonomy" id="996641"/>
    <lineage>
        <taxon>Bacteria</taxon>
        <taxon>Bacillati</taxon>
        <taxon>Actinomycetota</taxon>
        <taxon>Actinomycetes</taxon>
        <taxon>Propionibacteriales</taxon>
        <taxon>Kribbellaceae</taxon>
        <taxon>Kribbella</taxon>
    </lineage>
</organism>
<accession>A0A561C074</accession>
<evidence type="ECO:0000259" key="1">
    <source>
        <dbReference type="Pfam" id="PF00582"/>
    </source>
</evidence>
<name>A0A561C074_9ACTN</name>
<reference evidence="2 3" key="1">
    <citation type="submission" date="2019-06" db="EMBL/GenBank/DDBJ databases">
        <title>Sequencing the genomes of 1000 actinobacteria strains.</title>
        <authorList>
            <person name="Klenk H.-P."/>
        </authorList>
    </citation>
    <scope>NUCLEOTIDE SEQUENCE [LARGE SCALE GENOMIC DNA]</scope>
    <source>
        <strain evidence="2 3">DSM 24683</strain>
    </source>
</reference>
<dbReference type="InterPro" id="IPR006016">
    <property type="entry name" value="UspA"/>
</dbReference>
<proteinExistence type="predicted"/>
<dbReference type="Pfam" id="PF00582">
    <property type="entry name" value="Usp"/>
    <property type="match status" value="1"/>
</dbReference>
<dbReference type="Proteomes" id="UP000318380">
    <property type="component" value="Unassembled WGS sequence"/>
</dbReference>
<dbReference type="Gene3D" id="3.40.50.620">
    <property type="entry name" value="HUPs"/>
    <property type="match status" value="2"/>
</dbReference>
<evidence type="ECO:0000313" key="2">
    <source>
        <dbReference type="EMBL" id="TWD84589.1"/>
    </source>
</evidence>
<gene>
    <name evidence="2" type="ORF">FB561_5782</name>
</gene>
<dbReference type="SUPFAM" id="SSF52402">
    <property type="entry name" value="Adenine nucleotide alpha hydrolases-like"/>
    <property type="match status" value="2"/>
</dbReference>
<sequence>MSTGLPTGPVVVEVDSGVEGLPAVDYACIEALRTDTELLMIAPYQVHGSYSPTVAAYRPKTPAELADDALRRAVSHVRHHYGEGMSLVAISGEGARPRVLARTARRARMVIVGQQRATGSQRSRAARANLALAGRTGRPVVVVPDDWQPSAEDRKIAVGIDGAPLSSAALEFALRTASERQATLVVVYAGLPDHRDDNAELHPWLSRAEFVCSEALAAATGKYPGVEVTTLLSNRPAAEALVHESRQVGLVVVGCHAGHQQSDPVARRCLAVMTCPVAIVPERGTFTDDEPQARVPVEQGRTAARIGVDRL</sequence>
<dbReference type="AlphaFoldDB" id="A0A561C074"/>
<dbReference type="EMBL" id="VIVK01000001">
    <property type="protein sequence ID" value="TWD84589.1"/>
    <property type="molecule type" value="Genomic_DNA"/>
</dbReference>
<dbReference type="CDD" id="cd00293">
    <property type="entry name" value="USP-like"/>
    <property type="match status" value="1"/>
</dbReference>